<dbReference type="HOGENOM" id="CLU_1990859_0_0_5"/>
<dbReference type="EMBL" id="CP001074">
    <property type="protein sequence ID" value="ACE90786.1"/>
    <property type="molecule type" value="Genomic_DNA"/>
</dbReference>
<evidence type="ECO:0000313" key="2">
    <source>
        <dbReference type="EMBL" id="ACE90786.1"/>
    </source>
</evidence>
<proteinExistence type="predicted"/>
<feature type="compositionally biased region" description="Basic and acidic residues" evidence="1">
    <location>
        <begin position="33"/>
        <end position="43"/>
    </location>
</feature>
<dbReference type="eggNOG" id="ENOG502ZZCH">
    <property type="taxonomic scope" value="Bacteria"/>
</dbReference>
<evidence type="ECO:0000256" key="1">
    <source>
        <dbReference type="SAM" id="MobiDB-lite"/>
    </source>
</evidence>
<sequence>MGPGPRSETHFNNRCRRYLRIGGAPRCGHARRPREMTRSNRREAGRRRLAMRLPHMRTPIMEAREPWQLELFEAYQMAVEARDRLRRRGFNLKLVREYDETCVEIEQHVIDAMHEPSRTNYWMIP</sequence>
<feature type="region of interest" description="Disordered" evidence="1">
    <location>
        <begin position="26"/>
        <end position="45"/>
    </location>
</feature>
<reference evidence="2 3" key="1">
    <citation type="submission" date="2008-04" db="EMBL/GenBank/DDBJ databases">
        <title>Genome diversity and DNA divergence of Rhizobium etli.</title>
        <authorList>
            <person name="Gonzalez V."/>
            <person name="Acosta J.L."/>
            <person name="Santamaria R.I."/>
            <person name="Bustos P."/>
            <person name="Hernandez-Gonzalez I.L."/>
            <person name="Fernandez J.L."/>
            <person name="Diaz R."/>
            <person name="Flores M."/>
            <person name="Mora J."/>
            <person name="Palacios R."/>
            <person name="Davila G."/>
        </authorList>
    </citation>
    <scope>NUCLEOTIDE SEQUENCE [LARGE SCALE GENOMIC DNA]</scope>
    <source>
        <strain evidence="2 3">CIAT 652</strain>
    </source>
</reference>
<gene>
    <name evidence="2" type="ordered locus">RHECIAT_CH0001816</name>
</gene>
<dbReference type="AlphaFoldDB" id="B3PWY8"/>
<organism evidence="2 3">
    <name type="scientific">Rhizobium etli (strain CIAT 652)</name>
    <dbReference type="NCBI Taxonomy" id="491916"/>
    <lineage>
        <taxon>Bacteria</taxon>
        <taxon>Pseudomonadati</taxon>
        <taxon>Pseudomonadota</taxon>
        <taxon>Alphaproteobacteria</taxon>
        <taxon>Hyphomicrobiales</taxon>
        <taxon>Rhizobiaceae</taxon>
        <taxon>Rhizobium/Agrobacterium group</taxon>
        <taxon>Rhizobium</taxon>
    </lineage>
</organism>
<accession>B3PWY8</accession>
<evidence type="ECO:0000313" key="3">
    <source>
        <dbReference type="Proteomes" id="UP000008817"/>
    </source>
</evidence>
<protein>
    <submittedName>
        <fullName evidence="2">Uncharacterized protein</fullName>
    </submittedName>
</protein>
<name>B3PWY8_RHIE6</name>
<dbReference type="KEGG" id="rec:RHECIAT_CH0001816"/>
<dbReference type="Proteomes" id="UP000008817">
    <property type="component" value="Chromosome"/>
</dbReference>